<evidence type="ECO:0000256" key="7">
    <source>
        <dbReference type="SAM" id="Phobius"/>
    </source>
</evidence>
<evidence type="ECO:0000256" key="2">
    <source>
        <dbReference type="ARBA" id="ARBA00022741"/>
    </source>
</evidence>
<dbReference type="EC" id="2.7.11.1" evidence="9"/>
<evidence type="ECO:0000259" key="8">
    <source>
        <dbReference type="PROSITE" id="PS50011"/>
    </source>
</evidence>
<dbReference type="RefSeq" id="WP_339097389.1">
    <property type="nucleotide sequence ID" value="NZ_CP149783.1"/>
</dbReference>
<dbReference type="PROSITE" id="PS00107">
    <property type="entry name" value="PROTEIN_KINASE_ATP"/>
    <property type="match status" value="1"/>
</dbReference>
<feature type="transmembrane region" description="Helical" evidence="7">
    <location>
        <begin position="493"/>
        <end position="512"/>
    </location>
</feature>
<dbReference type="PROSITE" id="PS00108">
    <property type="entry name" value="PROTEIN_KINASE_ST"/>
    <property type="match status" value="1"/>
</dbReference>
<dbReference type="InterPro" id="IPR011009">
    <property type="entry name" value="Kinase-like_dom_sf"/>
</dbReference>
<evidence type="ECO:0000313" key="9">
    <source>
        <dbReference type="EMBL" id="WYF46003.1"/>
    </source>
</evidence>
<keyword evidence="7" id="KW-0812">Transmembrane</keyword>
<keyword evidence="4 5" id="KW-0067">ATP-binding</keyword>
<dbReference type="SUPFAM" id="SSF56112">
    <property type="entry name" value="Protein kinase-like (PK-like)"/>
    <property type="match status" value="1"/>
</dbReference>
<evidence type="ECO:0000256" key="4">
    <source>
        <dbReference type="ARBA" id="ARBA00022840"/>
    </source>
</evidence>
<dbReference type="EMBL" id="CP149783">
    <property type="protein sequence ID" value="WYF46003.1"/>
    <property type="molecule type" value="Genomic_DNA"/>
</dbReference>
<evidence type="ECO:0000256" key="5">
    <source>
        <dbReference type="PROSITE-ProRule" id="PRU10141"/>
    </source>
</evidence>
<dbReference type="SMART" id="SM00220">
    <property type="entry name" value="S_TKc"/>
    <property type="match status" value="1"/>
</dbReference>
<gene>
    <name evidence="9" type="ORF">WDJ50_16405</name>
</gene>
<dbReference type="InterPro" id="IPR008271">
    <property type="entry name" value="Ser/Thr_kinase_AS"/>
</dbReference>
<evidence type="ECO:0000256" key="6">
    <source>
        <dbReference type="SAM" id="MobiDB-lite"/>
    </source>
</evidence>
<dbReference type="Gene3D" id="1.10.510.10">
    <property type="entry name" value="Transferase(Phosphotransferase) domain 1"/>
    <property type="match status" value="1"/>
</dbReference>
<reference evidence="9" key="1">
    <citation type="submission" date="2024-03" db="EMBL/GenBank/DDBJ databases">
        <title>Deinococcus weizhi sp. nov., isolated from human skin.</title>
        <authorList>
            <person name="Wei Z."/>
            <person name="Tian F."/>
            <person name="Yang C."/>
            <person name="Xin L.T."/>
            <person name="Wen Z.J."/>
            <person name="Lan K.C."/>
            <person name="Yu L."/>
            <person name="Zhe W."/>
            <person name="Dan F.D."/>
            <person name="Jun W."/>
            <person name="Rui Z."/>
            <person name="Yong X.J."/>
            <person name="Ting Y."/>
            <person name="Wei X."/>
            <person name="Xu Z.G."/>
            <person name="Xin Z."/>
            <person name="Dong F.G."/>
            <person name="Ni X.M."/>
            <person name="Zheng M.G."/>
            <person name="Chun Y."/>
            <person name="Qian W.X."/>
        </authorList>
    </citation>
    <scope>NUCLEOTIDE SEQUENCE</scope>
    <source>
        <strain evidence="9">VB142</strain>
    </source>
</reference>
<keyword evidence="7" id="KW-1133">Transmembrane helix</keyword>
<organism evidence="9">
    <name type="scientific">Deinococcus sp. VB142</name>
    <dbReference type="NCBI Taxonomy" id="3112952"/>
    <lineage>
        <taxon>Bacteria</taxon>
        <taxon>Thermotogati</taxon>
        <taxon>Deinococcota</taxon>
        <taxon>Deinococci</taxon>
        <taxon>Deinococcales</taxon>
        <taxon>Deinococcaceae</taxon>
        <taxon>Deinococcus</taxon>
    </lineage>
</organism>
<protein>
    <submittedName>
        <fullName evidence="9">Serine/threonine-protein kinase</fullName>
        <ecNumber evidence="9">2.7.11.1</ecNumber>
    </submittedName>
</protein>
<evidence type="ECO:0000256" key="3">
    <source>
        <dbReference type="ARBA" id="ARBA00022777"/>
    </source>
</evidence>
<feature type="transmembrane region" description="Helical" evidence="7">
    <location>
        <begin position="412"/>
        <end position="434"/>
    </location>
</feature>
<feature type="region of interest" description="Disordered" evidence="6">
    <location>
        <begin position="318"/>
        <end position="410"/>
    </location>
</feature>
<feature type="domain" description="Protein kinase" evidence="8">
    <location>
        <begin position="50"/>
        <end position="314"/>
    </location>
</feature>
<feature type="transmembrane region" description="Helical" evidence="7">
    <location>
        <begin position="446"/>
        <end position="468"/>
    </location>
</feature>
<dbReference type="Gene3D" id="3.30.200.20">
    <property type="entry name" value="Phosphorylase Kinase, domain 1"/>
    <property type="match status" value="1"/>
</dbReference>
<dbReference type="GO" id="GO:0004674">
    <property type="term" value="F:protein serine/threonine kinase activity"/>
    <property type="evidence" value="ECO:0007669"/>
    <property type="project" value="UniProtKB-EC"/>
</dbReference>
<dbReference type="CDD" id="cd14014">
    <property type="entry name" value="STKc_PknB_like"/>
    <property type="match status" value="1"/>
</dbReference>
<dbReference type="GO" id="GO:0005524">
    <property type="term" value="F:ATP binding"/>
    <property type="evidence" value="ECO:0007669"/>
    <property type="project" value="UniProtKB-UniRule"/>
</dbReference>
<sequence length="515" mass="54784">MAQPSSCPFCGSPVSPGDAACRVCGAALGRGGADALLTLPPGTTLQGGQYVLNRVLGQGGFGITYDAQDQRLGMRVAVKELFVSGSTRRGQTVVPPLGQDAALFEATKRGFLEEAKVLARFSDPGIVRVMNYFEENGTAYLVMEFLEGETLGEAIEKRGPLPPLIAAQVADSVAHTLEIVHGAGLLHRDIKPDNIFMQRSGRIVLIDFGSVRAFETGKTVSHTRLVTPGYAPLEQYSGAAKFGPYTDIYALGATLYHALTGQMPPAATDLSLGTSLPPLPPSTPPNLRHAVLRAMAPRIEQRPQDAQALRRILRGEGSEAAPAAPTPTPQPVPPPAPKRAPAPAPIPPVPTPPPTATRDVWSKLKELQRQVEAERQPAPARRAPAAPRPVPIPVPQPAPRTAPRTQPRRSSWPGRLLLILGGAVGGYFLGAYTFEQSPEVRELVSPEFMLVASVLGGGVLGALLWWAMPVVLPLLAASGTYVLSQNLGYRPPTVIAASVLAIVFSLVLMRLLRRI</sequence>
<evidence type="ECO:0000256" key="1">
    <source>
        <dbReference type="ARBA" id="ARBA00022679"/>
    </source>
</evidence>
<keyword evidence="1 9" id="KW-0808">Transferase</keyword>
<feature type="compositionally biased region" description="Basic and acidic residues" evidence="6">
    <location>
        <begin position="360"/>
        <end position="375"/>
    </location>
</feature>
<dbReference type="AlphaFoldDB" id="A0AAU6Q643"/>
<dbReference type="PANTHER" id="PTHR43289">
    <property type="entry name" value="MITOGEN-ACTIVATED PROTEIN KINASE KINASE KINASE 20-RELATED"/>
    <property type="match status" value="1"/>
</dbReference>
<keyword evidence="7" id="KW-0472">Membrane</keyword>
<keyword evidence="3 9" id="KW-0418">Kinase</keyword>
<feature type="compositionally biased region" description="Pro residues" evidence="6">
    <location>
        <begin position="324"/>
        <end position="355"/>
    </location>
</feature>
<dbReference type="InterPro" id="IPR000719">
    <property type="entry name" value="Prot_kinase_dom"/>
</dbReference>
<proteinExistence type="predicted"/>
<dbReference type="PANTHER" id="PTHR43289:SF34">
    <property type="entry name" value="SERINE_THREONINE-PROTEIN KINASE YBDM-RELATED"/>
    <property type="match status" value="1"/>
</dbReference>
<dbReference type="InterPro" id="IPR017441">
    <property type="entry name" value="Protein_kinase_ATP_BS"/>
</dbReference>
<accession>A0AAU6Q643</accession>
<dbReference type="PROSITE" id="PS50011">
    <property type="entry name" value="PROTEIN_KINASE_DOM"/>
    <property type="match status" value="1"/>
</dbReference>
<keyword evidence="2 5" id="KW-0547">Nucleotide-binding</keyword>
<dbReference type="Pfam" id="PF00069">
    <property type="entry name" value="Pkinase"/>
    <property type="match status" value="1"/>
</dbReference>
<feature type="compositionally biased region" description="Pro residues" evidence="6">
    <location>
        <begin position="386"/>
        <end position="400"/>
    </location>
</feature>
<feature type="compositionally biased region" description="Low complexity" evidence="6">
    <location>
        <begin position="376"/>
        <end position="385"/>
    </location>
</feature>
<feature type="binding site" evidence="5">
    <location>
        <position position="79"/>
    </location>
    <ligand>
        <name>ATP</name>
        <dbReference type="ChEBI" id="CHEBI:30616"/>
    </ligand>
</feature>
<name>A0AAU6Q643_9DEIO</name>